<gene>
    <name evidence="1" type="ORF">GC250_10255</name>
</gene>
<dbReference type="Proteomes" id="UP000470772">
    <property type="component" value="Unassembled WGS sequence"/>
</dbReference>
<proteinExistence type="predicted"/>
<sequence length="107" mass="12475">MRNRKIISDKMYGRLVQEGGYQILNSLKNGPVKISQLKANVPLYGDAFDFVLSQLMMNGLVRRFERDGEDYVEISEMGRNLPYQGYEAYQGYGYHGCGHHHHHGHWW</sequence>
<comment type="caution">
    <text evidence="1">The sequence shown here is derived from an EMBL/GenBank/DDBJ whole genome shotgun (WGS) entry which is preliminary data.</text>
</comment>
<dbReference type="RefSeq" id="WP_156017522.1">
    <property type="nucleotide sequence ID" value="NZ_WGGD01000005.1"/>
</dbReference>
<evidence type="ECO:0000313" key="2">
    <source>
        <dbReference type="Proteomes" id="UP000470772"/>
    </source>
</evidence>
<organism evidence="1 2">
    <name type="scientific">Sulfuracidifex metallicus DSM 6482 = JCM 9184</name>
    <dbReference type="NCBI Taxonomy" id="523847"/>
    <lineage>
        <taxon>Archaea</taxon>
        <taxon>Thermoproteota</taxon>
        <taxon>Thermoprotei</taxon>
        <taxon>Sulfolobales</taxon>
        <taxon>Sulfolobaceae</taxon>
        <taxon>Sulfuracidifex</taxon>
    </lineage>
</organism>
<accession>A0A6A9QMP8</accession>
<keyword evidence="2" id="KW-1185">Reference proteome</keyword>
<name>A0A6A9QMP8_SULME</name>
<evidence type="ECO:0000313" key="1">
    <source>
        <dbReference type="EMBL" id="MUN29804.1"/>
    </source>
</evidence>
<reference evidence="1 2" key="1">
    <citation type="submission" date="2019-10" db="EMBL/GenBank/DDBJ databases">
        <title>Sequencing and Assembly of Multiple Reported Metal-Biooxidizing Members of the Extremely Thermoacidophilic Archaeal Family Sulfolobaceae.</title>
        <authorList>
            <person name="Counts J.A."/>
            <person name="Kelly R.M."/>
        </authorList>
    </citation>
    <scope>NUCLEOTIDE SEQUENCE [LARGE SCALE GENOMIC DNA]</scope>
    <source>
        <strain evidence="1 2">DSM 6482</strain>
    </source>
</reference>
<dbReference type="EMBL" id="WGGD01000005">
    <property type="protein sequence ID" value="MUN29804.1"/>
    <property type="molecule type" value="Genomic_DNA"/>
</dbReference>
<dbReference type="AlphaFoldDB" id="A0A6A9QMP8"/>
<protein>
    <submittedName>
        <fullName evidence="1">Uncharacterized protein</fullName>
    </submittedName>
</protein>